<sequence>MKLSRQQWLRNSKNRVSGRPGGDDSCSDCWFMQSQLNPRAWRILIAIQNLGDLEYLSLAGTHHAPAEGERAVLRARQLPVDRRQVNFLVSETVLRRSSLWRDMSGGVTNDPFMAYQEAAKVMSCEEGVQ</sequence>
<comment type="caution">
    <text evidence="2">The sequence shown here is derived from an EMBL/GenBank/DDBJ whole genome shotgun (WGS) entry which is preliminary data.</text>
</comment>
<protein>
    <submittedName>
        <fullName evidence="2">Uncharacterized protein</fullName>
    </submittedName>
</protein>
<dbReference type="EMBL" id="QGKX02000095">
    <property type="protein sequence ID" value="KAF3574322.1"/>
    <property type="molecule type" value="Genomic_DNA"/>
</dbReference>
<dbReference type="AlphaFoldDB" id="A0A8S9RQ05"/>
<name>A0A8S9RQ05_BRACR</name>
<gene>
    <name evidence="2" type="ORF">F2Q69_00058862</name>
</gene>
<accession>A0A8S9RQ05</accession>
<reference evidence="2" key="1">
    <citation type="submission" date="2019-12" db="EMBL/GenBank/DDBJ databases">
        <title>Genome sequencing and annotation of Brassica cretica.</title>
        <authorList>
            <person name="Studholme D.J."/>
            <person name="Sarris P."/>
        </authorList>
    </citation>
    <scope>NUCLEOTIDE SEQUENCE</scope>
    <source>
        <strain evidence="2">PFS-109/04</strain>
        <tissue evidence="2">Leaf</tissue>
    </source>
</reference>
<proteinExistence type="predicted"/>
<dbReference type="Proteomes" id="UP000712600">
    <property type="component" value="Unassembled WGS sequence"/>
</dbReference>
<organism evidence="2 3">
    <name type="scientific">Brassica cretica</name>
    <name type="common">Mustard</name>
    <dbReference type="NCBI Taxonomy" id="69181"/>
    <lineage>
        <taxon>Eukaryota</taxon>
        <taxon>Viridiplantae</taxon>
        <taxon>Streptophyta</taxon>
        <taxon>Embryophyta</taxon>
        <taxon>Tracheophyta</taxon>
        <taxon>Spermatophyta</taxon>
        <taxon>Magnoliopsida</taxon>
        <taxon>eudicotyledons</taxon>
        <taxon>Gunneridae</taxon>
        <taxon>Pentapetalae</taxon>
        <taxon>rosids</taxon>
        <taxon>malvids</taxon>
        <taxon>Brassicales</taxon>
        <taxon>Brassicaceae</taxon>
        <taxon>Brassiceae</taxon>
        <taxon>Brassica</taxon>
    </lineage>
</organism>
<evidence type="ECO:0000256" key="1">
    <source>
        <dbReference type="SAM" id="MobiDB-lite"/>
    </source>
</evidence>
<feature type="compositionally biased region" description="Polar residues" evidence="1">
    <location>
        <begin position="1"/>
        <end position="15"/>
    </location>
</feature>
<feature type="region of interest" description="Disordered" evidence="1">
    <location>
        <begin position="1"/>
        <end position="23"/>
    </location>
</feature>
<evidence type="ECO:0000313" key="2">
    <source>
        <dbReference type="EMBL" id="KAF3574322.1"/>
    </source>
</evidence>
<evidence type="ECO:0000313" key="3">
    <source>
        <dbReference type="Proteomes" id="UP000712600"/>
    </source>
</evidence>